<evidence type="ECO:0000313" key="3">
    <source>
        <dbReference type="Proteomes" id="UP001197609"/>
    </source>
</evidence>
<comment type="caution">
    <text evidence="2">The sequence shown here is derived from an EMBL/GenBank/DDBJ whole genome shotgun (WGS) entry which is preliminary data.</text>
</comment>
<accession>A0AAJ1AIE9</accession>
<protein>
    <submittedName>
        <fullName evidence="2">ISNCY family transposase</fullName>
    </submittedName>
</protein>
<reference evidence="2 3" key="1">
    <citation type="journal article" date="2021" name="bioRxiv">
        <title>Unraveling nitrogen, sulfur and carbon metabolic pathways and microbial community transcriptional responses to substrate deprivation and toxicity stresses in a bioreactor mimicking anoxic brackish coastal sediment conditions.</title>
        <authorList>
            <person name="Martins P.D."/>
            <person name="Echeveste M.J."/>
            <person name="Arshad A."/>
            <person name="Kurth J."/>
            <person name="Ouboter H."/>
            <person name="Jetten M.S.M."/>
            <person name="Welte C.U."/>
        </authorList>
    </citation>
    <scope>NUCLEOTIDE SEQUENCE [LARGE SCALE GENOMIC DNA]</scope>
    <source>
        <strain evidence="2">MAG_38</strain>
    </source>
</reference>
<organism evidence="2 3">
    <name type="scientific">Candidatus Methylomirabilis tolerans</name>
    <dbReference type="NCBI Taxonomy" id="3123416"/>
    <lineage>
        <taxon>Bacteria</taxon>
        <taxon>Candidatus Methylomirabilota</taxon>
        <taxon>Candidatus Methylomirabilia</taxon>
        <taxon>Candidatus Methylomirabilales</taxon>
        <taxon>Candidatus Methylomirabilaceae</taxon>
        <taxon>Candidatus Methylomirabilis</taxon>
    </lineage>
</organism>
<dbReference type="PANTHER" id="PTHR35004:SF7">
    <property type="entry name" value="INTEGRASE PROTEIN"/>
    <property type="match status" value="1"/>
</dbReference>
<dbReference type="AlphaFoldDB" id="A0AAJ1AIE9"/>
<dbReference type="InterPro" id="IPR001584">
    <property type="entry name" value="Integrase_cat-core"/>
</dbReference>
<evidence type="ECO:0000313" key="2">
    <source>
        <dbReference type="EMBL" id="MBZ0160355.1"/>
    </source>
</evidence>
<dbReference type="InterPro" id="IPR036397">
    <property type="entry name" value="RNaseH_sf"/>
</dbReference>
<evidence type="ECO:0000259" key="1">
    <source>
        <dbReference type="PROSITE" id="PS50994"/>
    </source>
</evidence>
<proteinExistence type="predicted"/>
<gene>
    <name evidence="2" type="ORF">K8G79_09500</name>
</gene>
<dbReference type="PROSITE" id="PS50994">
    <property type="entry name" value="INTEGRASE"/>
    <property type="match status" value="1"/>
</dbReference>
<dbReference type="Proteomes" id="UP001197609">
    <property type="component" value="Unassembled WGS sequence"/>
</dbReference>
<feature type="domain" description="Integrase catalytic" evidence="1">
    <location>
        <begin position="116"/>
        <end position="308"/>
    </location>
</feature>
<dbReference type="Gene3D" id="3.30.420.10">
    <property type="entry name" value="Ribonuclease H-like superfamily/Ribonuclease H"/>
    <property type="match status" value="1"/>
</dbReference>
<dbReference type="PANTHER" id="PTHR35004">
    <property type="entry name" value="TRANSPOSASE RV3428C-RELATED"/>
    <property type="match status" value="1"/>
</dbReference>
<dbReference type="InterPro" id="IPR009057">
    <property type="entry name" value="Homeodomain-like_sf"/>
</dbReference>
<dbReference type="EMBL" id="JAIOIU010000122">
    <property type="protein sequence ID" value="MBZ0160355.1"/>
    <property type="molecule type" value="Genomic_DNA"/>
</dbReference>
<sequence>MREQQRVAVIERVFRGELTMAEAAMVLGVSERQSFRIKARIGKEGVRGVIHGNRGRSSPRKLPVKTRHRIVELAQGKYRGFNDHHLTEKLAEVEGITVSREVVRQLLRGEGLASPRKRRPSRHRARRVRRAAEGMLLQVDGSSHDWLEGRGPALTLVGAIDDATGQVPWAVFVDHETTWAYLQLFWHIGMQQGLPQAVYADRHSIFWTDREPTLQEQLAGQRPLTQVGRALHELGITLIPAGSPQAKGRVERLWGTFQDRLVSELRLVGATTPAEAQAVLERVLPQHNRRFATAPAEAVPAWRPVDRSRLIQTLCFKYRRVVAKDNTVAFQGIVLPLPKRSLFVSWAHKGVDVHVLLDGSV</sequence>
<dbReference type="NCBIfam" id="NF033594">
    <property type="entry name" value="transpos_ISNCY_2"/>
    <property type="match status" value="1"/>
</dbReference>
<dbReference type="GO" id="GO:0003676">
    <property type="term" value="F:nucleic acid binding"/>
    <property type="evidence" value="ECO:0007669"/>
    <property type="project" value="InterPro"/>
</dbReference>
<name>A0AAJ1AIE9_9BACT</name>
<dbReference type="SUPFAM" id="SSF46689">
    <property type="entry name" value="Homeodomain-like"/>
    <property type="match status" value="1"/>
</dbReference>
<dbReference type="SUPFAM" id="SSF53098">
    <property type="entry name" value="Ribonuclease H-like"/>
    <property type="match status" value="1"/>
</dbReference>
<dbReference type="GO" id="GO:0015074">
    <property type="term" value="P:DNA integration"/>
    <property type="evidence" value="ECO:0007669"/>
    <property type="project" value="InterPro"/>
</dbReference>
<dbReference type="InterPro" id="IPR012337">
    <property type="entry name" value="RNaseH-like_sf"/>
</dbReference>
<dbReference type="InterPro" id="IPR047797">
    <property type="entry name" value="ISNCY_transpos"/>
</dbReference>
<feature type="non-terminal residue" evidence="2">
    <location>
        <position position="361"/>
    </location>
</feature>